<evidence type="ECO:0000256" key="2">
    <source>
        <dbReference type="ARBA" id="ARBA00008796"/>
    </source>
</evidence>
<dbReference type="Proteomes" id="UP000515788">
    <property type="component" value="Chromosome 8"/>
</dbReference>
<accession>A0A7G3ZMM6</accession>
<evidence type="ECO:0000313" key="5">
    <source>
        <dbReference type="EMBL" id="QLL34762.1"/>
    </source>
</evidence>
<comment type="function">
    <text evidence="1">Ornithine decarboxylase (ODC) antizyme protein that negatively regulates ODC activity and intracellular polyamine biosynthesis in response to increased intracellular polyamine levels. Binds to ODC monomers, inhibiting the assembly of the functional ODC homodimer, and targets the monomers for ubiquitin-independent proteolytic destruction by the 26S proteasome.</text>
</comment>
<dbReference type="GO" id="GO:0008073">
    <property type="term" value="F:ornithine decarboxylase inhibitor activity"/>
    <property type="evidence" value="ECO:0007669"/>
    <property type="project" value="InterPro"/>
</dbReference>
<evidence type="ECO:0000256" key="3">
    <source>
        <dbReference type="ARBA" id="ARBA00011486"/>
    </source>
</evidence>
<dbReference type="OrthoDB" id="4033519at2759"/>
<evidence type="ECO:0000313" key="6">
    <source>
        <dbReference type="Proteomes" id="UP000515788"/>
    </source>
</evidence>
<organism evidence="5 6">
    <name type="scientific">Torulaspora globosa</name>
    <dbReference type="NCBI Taxonomy" id="48254"/>
    <lineage>
        <taxon>Eukaryota</taxon>
        <taxon>Fungi</taxon>
        <taxon>Dikarya</taxon>
        <taxon>Ascomycota</taxon>
        <taxon>Saccharomycotina</taxon>
        <taxon>Saccharomycetes</taxon>
        <taxon>Saccharomycetales</taxon>
        <taxon>Saccharomycetaceae</taxon>
        <taxon>Torulaspora</taxon>
    </lineage>
</organism>
<dbReference type="GO" id="GO:0075523">
    <property type="term" value="P:viral translational frameshifting"/>
    <property type="evidence" value="ECO:0007669"/>
    <property type="project" value="UniProtKB-KW"/>
</dbReference>
<dbReference type="GeneID" id="59328028"/>
<evidence type="ECO:0000256" key="1">
    <source>
        <dbReference type="ARBA" id="ARBA00002307"/>
    </source>
</evidence>
<reference evidence="5 6" key="1">
    <citation type="submission" date="2020-06" db="EMBL/GenBank/DDBJ databases">
        <title>The yeast mating-type switching endonuclease HO is a domesticated member of an unorthodox homing genetic element family.</title>
        <authorList>
            <person name="Coughlan A.Y."/>
            <person name="Lombardi L."/>
            <person name="Braun-Galleani S."/>
            <person name="Martos A.R."/>
            <person name="Galeote V."/>
            <person name="Bigey F."/>
            <person name="Dequin S."/>
            <person name="Byrne K.P."/>
            <person name="Wolfe K.H."/>
        </authorList>
    </citation>
    <scope>NUCLEOTIDE SEQUENCE [LARGE SCALE GENOMIC DNA]</scope>
    <source>
        <strain evidence="5 6">CBS764</strain>
    </source>
</reference>
<evidence type="ECO:0000256" key="4">
    <source>
        <dbReference type="ARBA" id="ARBA00022758"/>
    </source>
</evidence>
<sequence>MVHETLLRKQANVIRLLSTEEVQERISRPDNAAVAFTFPITCLLKSKKTQAASTSAQLYTYSLDEDGFKDWRADIAKPAGTSCEDEVELYWDMIMLTEGQFLLPAAGSDERREKRNLKRFQKYVVKRMGARLDQIVNSKKAPAAVETASWRKLGFRYTLAYLPLHFKDVIWCKSDDVYIHVILPETDLGSRRQTNEREWLLALLELASTMDMQRMRLYIRRDDLNGVSTFLRNLSWIGGKMVPNEDRNARIGATAAGGDDEIDEMLLGDEAFVILEFEC</sequence>
<dbReference type="Pfam" id="PF02100">
    <property type="entry name" value="ODC_AZ"/>
    <property type="match status" value="1"/>
</dbReference>
<dbReference type="AlphaFoldDB" id="A0A7G3ZMM6"/>
<dbReference type="RefSeq" id="XP_037141436.1">
    <property type="nucleotide sequence ID" value="XM_037285540.1"/>
</dbReference>
<name>A0A7G3ZMM6_9SACH</name>
<protein>
    <submittedName>
        <fullName evidence="5">Uncharacterized protein</fullName>
    </submittedName>
</protein>
<comment type="similarity">
    <text evidence="2">Belongs to the ODC antizyme family.</text>
</comment>
<gene>
    <name evidence="5" type="ORF">HG536_0H01370</name>
</gene>
<dbReference type="SUPFAM" id="SSF55729">
    <property type="entry name" value="Acyl-CoA N-acyltransferases (Nat)"/>
    <property type="match status" value="1"/>
</dbReference>
<proteinExistence type="inferred from homology"/>
<keyword evidence="4" id="KW-0688">Ribosomal frameshifting</keyword>
<dbReference type="InterPro" id="IPR002993">
    <property type="entry name" value="ODC_AZ"/>
</dbReference>
<dbReference type="InterPro" id="IPR016181">
    <property type="entry name" value="Acyl_CoA_acyltransferase"/>
</dbReference>
<keyword evidence="6" id="KW-1185">Reference proteome</keyword>
<comment type="subunit">
    <text evidence="3">Interacts with ODC and thereby sterically blocks ODC homodimerization.</text>
</comment>
<dbReference type="EMBL" id="CP059253">
    <property type="protein sequence ID" value="QLL34762.1"/>
    <property type="molecule type" value="Genomic_DNA"/>
</dbReference>
<dbReference type="KEGG" id="tgb:HG536_0H01370"/>